<keyword evidence="2" id="KW-1185">Reference proteome</keyword>
<gene>
    <name evidence="1" type="ORF">O0236_002315</name>
</gene>
<dbReference type="EMBL" id="CP168151">
    <property type="protein sequence ID" value="XFD40168.1"/>
    <property type="molecule type" value="Genomic_DNA"/>
</dbReference>
<accession>A0ACD5DG78</accession>
<sequence length="166" mass="18745">MSNNNSQTPNLPKWHELPNFSLHLDQVISITNTYVEPIIGEKLTKTMMHNYFKSGVLESPQGKLHTQMQLAGAIIVDLLKKIFTLTEIKAGLKIMLADTSPQVAYDTFVDIFNEQASRESLSSKALTNIDIEAATPIIQMEYAAVESILFWVDSRKILYENIESKK</sequence>
<protein>
    <submittedName>
        <fullName evidence="1">DUF1836 domain-containing protein</fullName>
    </submittedName>
</protein>
<reference evidence="1" key="1">
    <citation type="submission" date="2024-08" db="EMBL/GenBank/DDBJ databases">
        <title>Lentilactobacillus sp. nov., isolated from tree bark.</title>
        <authorList>
            <person name="Phuengjayaem S."/>
            <person name="Tanasupawat S."/>
        </authorList>
    </citation>
    <scope>NUCLEOTIDE SEQUENCE</scope>
    <source>
        <strain evidence="1">SPB1-3</strain>
    </source>
</reference>
<organism evidence="1 2">
    <name type="scientific">Lentilactobacillus terminaliae</name>
    <dbReference type="NCBI Taxonomy" id="3003483"/>
    <lineage>
        <taxon>Bacteria</taxon>
        <taxon>Bacillati</taxon>
        <taxon>Bacillota</taxon>
        <taxon>Bacilli</taxon>
        <taxon>Lactobacillales</taxon>
        <taxon>Lactobacillaceae</taxon>
        <taxon>Lentilactobacillus</taxon>
    </lineage>
</organism>
<evidence type="ECO:0000313" key="1">
    <source>
        <dbReference type="EMBL" id="XFD40168.1"/>
    </source>
</evidence>
<dbReference type="Proteomes" id="UP001149860">
    <property type="component" value="Chromosome"/>
</dbReference>
<name>A0ACD5DG78_9LACO</name>
<evidence type="ECO:0000313" key="2">
    <source>
        <dbReference type="Proteomes" id="UP001149860"/>
    </source>
</evidence>
<proteinExistence type="predicted"/>